<keyword evidence="8" id="KW-1185">Reference proteome</keyword>
<gene>
    <name evidence="7" type="ORF">SAMN03080598_03877</name>
</gene>
<dbReference type="GO" id="GO:0005507">
    <property type="term" value="F:copper ion binding"/>
    <property type="evidence" value="ECO:0007669"/>
    <property type="project" value="InterPro"/>
</dbReference>
<evidence type="ECO:0000256" key="3">
    <source>
        <dbReference type="ARBA" id="ARBA00022982"/>
    </source>
</evidence>
<dbReference type="Proteomes" id="UP000236736">
    <property type="component" value="Unassembled WGS sequence"/>
</dbReference>
<dbReference type="Gene3D" id="2.60.40.420">
    <property type="entry name" value="Cupredoxins - blue copper proteins"/>
    <property type="match status" value="1"/>
</dbReference>
<dbReference type="InterPro" id="IPR008972">
    <property type="entry name" value="Cupredoxin"/>
</dbReference>
<evidence type="ECO:0000256" key="2">
    <source>
        <dbReference type="ARBA" id="ARBA00022723"/>
    </source>
</evidence>
<keyword evidence="4" id="KW-0186">Copper</keyword>
<dbReference type="EMBL" id="FNVR01000035">
    <property type="protein sequence ID" value="SEG42679.1"/>
    <property type="molecule type" value="Genomic_DNA"/>
</dbReference>
<dbReference type="SUPFAM" id="SSF49503">
    <property type="entry name" value="Cupredoxins"/>
    <property type="match status" value="1"/>
</dbReference>
<dbReference type="SUPFAM" id="SSF50952">
    <property type="entry name" value="Soluble quinoprotein glucose dehydrogenase"/>
    <property type="match status" value="1"/>
</dbReference>
<evidence type="ECO:0000256" key="1">
    <source>
        <dbReference type="ARBA" id="ARBA00022448"/>
    </source>
</evidence>
<sequence>MKILVNNLFIKQKNVDLFLSKSKVNVFFGWVIIAGFIFSSGTLNGQSNSNGEQKVLNAKEQDYYSIVDIPIPDGIELEVGGLAITPDGSLGVSTRRGEVWIIENPYMEGTRIPHFNRFAYGLHEPLGLAFHKGSFYSTQRSEITKLTDINADGRADAYETVVSWPLSGNYHEYSYGPLFTPGGDMLITLNLGWIGHGASLAKWRGWMMRVSPDGKMIPIASGMRSPAGFGYNAEGDVFYGENQGDWVGSGRITHVALGDFVGNPEGLKWSHLEGSPVKLKPEDIPDTGEPMSKVAADIPGFKTPAVWLPHGLMGISTSDILLEKTDGRFGPFSGQLFVGDQGHSKIFRVYLEKVNDVYQGAAFPFREGFSSGILRMVWGNDGSMFVGMTSRGWGSTGKAPFGLQRLIWTGKVPFEIKSINARPDGFELEFTLPVEKSAAEDLASYKTSNFNYKYHHEYGSPVIELEELSVKSAIVSENGLKVRLVVDGLKEGYIHEITATGIKSKEGMDLLHATGYYTLNQIPKGEKVNLSTLVKTSSGTHQGVHHDNVSSENLPTSASTKVTPTKSSPKRIIEMPSTWKNGPDQSISIGTKPGLKYDLELIEVKAGSKVKITFNNNDDMLHNLVIVKPTTAIQVGEDALKLGLEGSQKNYIPNSPNVLFHTNILAPETSESIYFEVPAVPGDYSFVCTFPGHAYVMQGIMRVVK</sequence>
<evidence type="ECO:0000256" key="4">
    <source>
        <dbReference type="ARBA" id="ARBA00023008"/>
    </source>
</evidence>
<feature type="domain" description="Blue (type 1) copper" evidence="6">
    <location>
        <begin position="593"/>
        <end position="703"/>
    </location>
</feature>
<dbReference type="InterPro" id="IPR000923">
    <property type="entry name" value="BlueCu_1"/>
</dbReference>
<dbReference type="OrthoDB" id="9814063at2"/>
<evidence type="ECO:0000256" key="5">
    <source>
        <dbReference type="SAM" id="MobiDB-lite"/>
    </source>
</evidence>
<dbReference type="PROSITE" id="PS00196">
    <property type="entry name" value="COPPER_BLUE"/>
    <property type="match status" value="1"/>
</dbReference>
<feature type="region of interest" description="Disordered" evidence="5">
    <location>
        <begin position="537"/>
        <end position="568"/>
    </location>
</feature>
<name>A0A1H6A1S3_9BACT</name>
<organism evidence="7 8">
    <name type="scientific">Algoriphagus boritolerans DSM 17298 = JCM 18970</name>
    <dbReference type="NCBI Taxonomy" id="1120964"/>
    <lineage>
        <taxon>Bacteria</taxon>
        <taxon>Pseudomonadati</taxon>
        <taxon>Bacteroidota</taxon>
        <taxon>Cytophagia</taxon>
        <taxon>Cytophagales</taxon>
        <taxon>Cyclobacteriaceae</taxon>
        <taxon>Algoriphagus</taxon>
    </lineage>
</organism>
<dbReference type="GO" id="GO:0009055">
    <property type="term" value="F:electron transfer activity"/>
    <property type="evidence" value="ECO:0007669"/>
    <property type="project" value="InterPro"/>
</dbReference>
<dbReference type="InterPro" id="IPR028871">
    <property type="entry name" value="BlueCu_1_BS"/>
</dbReference>
<proteinExistence type="predicted"/>
<dbReference type="InterPro" id="IPR011041">
    <property type="entry name" value="Quinoprot_gluc/sorb_DH_b-prop"/>
</dbReference>
<dbReference type="STRING" id="1120964.GCA_001313265_07024"/>
<protein>
    <submittedName>
        <fullName evidence="7">Azurin</fullName>
    </submittedName>
</protein>
<accession>A0A1H6A1S3</accession>
<keyword evidence="2" id="KW-0479">Metal-binding</keyword>
<dbReference type="PANTHER" id="PTHR33546">
    <property type="entry name" value="LARGE, MULTIFUNCTIONAL SECRETED PROTEIN-RELATED"/>
    <property type="match status" value="1"/>
</dbReference>
<feature type="compositionally biased region" description="Polar residues" evidence="5">
    <location>
        <begin position="550"/>
        <end position="567"/>
    </location>
</feature>
<dbReference type="InterPro" id="IPR011042">
    <property type="entry name" value="6-blade_b-propeller_TolB-like"/>
</dbReference>
<evidence type="ECO:0000313" key="7">
    <source>
        <dbReference type="EMBL" id="SEG42679.1"/>
    </source>
</evidence>
<dbReference type="Pfam" id="PF00127">
    <property type="entry name" value="Copper-bind"/>
    <property type="match status" value="1"/>
</dbReference>
<keyword evidence="1" id="KW-0813">Transport</keyword>
<reference evidence="8" key="1">
    <citation type="submission" date="2016-10" db="EMBL/GenBank/DDBJ databases">
        <authorList>
            <person name="Varghese N."/>
            <person name="Submissions S."/>
        </authorList>
    </citation>
    <scope>NUCLEOTIDE SEQUENCE [LARGE SCALE GENOMIC DNA]</scope>
    <source>
        <strain evidence="8">DSM 17298</strain>
    </source>
</reference>
<dbReference type="CDD" id="cd04233">
    <property type="entry name" value="Auracyanin"/>
    <property type="match status" value="1"/>
</dbReference>
<evidence type="ECO:0000313" key="8">
    <source>
        <dbReference type="Proteomes" id="UP000236736"/>
    </source>
</evidence>
<dbReference type="Gene3D" id="2.120.10.30">
    <property type="entry name" value="TolB, C-terminal domain"/>
    <property type="match status" value="1"/>
</dbReference>
<dbReference type="PANTHER" id="PTHR33546:SF1">
    <property type="entry name" value="LARGE, MULTIFUNCTIONAL SECRETED PROTEIN"/>
    <property type="match status" value="1"/>
</dbReference>
<evidence type="ECO:0000259" key="6">
    <source>
        <dbReference type="Pfam" id="PF00127"/>
    </source>
</evidence>
<dbReference type="RefSeq" id="WP_103926445.1">
    <property type="nucleotide sequence ID" value="NZ_FNVR01000035.1"/>
</dbReference>
<keyword evidence="3" id="KW-0249">Electron transport</keyword>
<dbReference type="AlphaFoldDB" id="A0A1H6A1S3"/>